<evidence type="ECO:0000256" key="7">
    <source>
        <dbReference type="ARBA" id="ARBA00023136"/>
    </source>
</evidence>
<dbReference type="Gene3D" id="3.40.50.300">
    <property type="entry name" value="P-loop containing nucleotide triphosphate hydrolases"/>
    <property type="match status" value="1"/>
</dbReference>
<gene>
    <name evidence="9" type="ORF">DSCA_26210</name>
</gene>
<evidence type="ECO:0000256" key="5">
    <source>
        <dbReference type="ARBA" id="ARBA00022741"/>
    </source>
</evidence>
<dbReference type="Pfam" id="PF00005">
    <property type="entry name" value="ABC_tran"/>
    <property type="match status" value="1"/>
</dbReference>
<keyword evidence="7" id="KW-0472">Membrane</keyword>
<dbReference type="GO" id="GO:0005886">
    <property type="term" value="C:plasma membrane"/>
    <property type="evidence" value="ECO:0007669"/>
    <property type="project" value="UniProtKB-SubCell"/>
</dbReference>
<accession>A0A5K7YP50</accession>
<organism evidence="9 10">
    <name type="scientific">Desulfosarcina alkanivorans</name>
    <dbReference type="NCBI Taxonomy" id="571177"/>
    <lineage>
        <taxon>Bacteria</taxon>
        <taxon>Pseudomonadati</taxon>
        <taxon>Thermodesulfobacteriota</taxon>
        <taxon>Desulfobacteria</taxon>
        <taxon>Desulfobacterales</taxon>
        <taxon>Desulfosarcinaceae</taxon>
        <taxon>Desulfosarcina</taxon>
    </lineage>
</organism>
<dbReference type="SMART" id="SM00382">
    <property type="entry name" value="AAA"/>
    <property type="match status" value="1"/>
</dbReference>
<keyword evidence="5" id="KW-0547">Nucleotide-binding</keyword>
<evidence type="ECO:0000313" key="10">
    <source>
        <dbReference type="Proteomes" id="UP000427906"/>
    </source>
</evidence>
<evidence type="ECO:0000256" key="3">
    <source>
        <dbReference type="ARBA" id="ARBA00022448"/>
    </source>
</evidence>
<dbReference type="InterPro" id="IPR017871">
    <property type="entry name" value="ABC_transporter-like_CS"/>
</dbReference>
<evidence type="ECO:0000313" key="9">
    <source>
        <dbReference type="EMBL" id="BBO68691.1"/>
    </source>
</evidence>
<dbReference type="AlphaFoldDB" id="A0A5K7YP50"/>
<dbReference type="PROSITE" id="PS00211">
    <property type="entry name" value="ABC_TRANSPORTER_1"/>
    <property type="match status" value="1"/>
</dbReference>
<evidence type="ECO:0000259" key="8">
    <source>
        <dbReference type="PROSITE" id="PS50893"/>
    </source>
</evidence>
<reference evidence="9 10" key="1">
    <citation type="submission" date="2019-11" db="EMBL/GenBank/DDBJ databases">
        <title>Comparative genomics of hydrocarbon-degrading Desulfosarcina strains.</title>
        <authorList>
            <person name="Watanabe M."/>
            <person name="Kojima H."/>
            <person name="Fukui M."/>
        </authorList>
    </citation>
    <scope>NUCLEOTIDE SEQUENCE [LARGE SCALE GENOMIC DNA]</scope>
    <source>
        <strain evidence="9 10">PL12</strain>
    </source>
</reference>
<feature type="domain" description="ABC transporter" evidence="8">
    <location>
        <begin position="10"/>
        <end position="261"/>
    </location>
</feature>
<dbReference type="InterPro" id="IPR050388">
    <property type="entry name" value="ABC_Ni/Peptide_Import"/>
</dbReference>
<sequence length="335" mass="36872">MKPSVNEKIIDVDGLKTYFFSSAGIARAVDGVSFFMNAGEVLGVVGESGSGKSVTAQSIMRLIPEPPGKIVGGRIDFDGANLLDLSPQEMRHVRGNRIAMIFQEPMTSLNPVFTIGNQISEMFILHRNLSRKDALDASIDMLDRVQIPAPHRRVHEYPHQLSGGMRQRAMIAMALACDPEVLIADEPTTALDVTVQAQILDLMLTLKEDYGAAVQMITHDLGVIAEMADRIVVMYAGRVVEASSTREIFRHPLHPYTIGLLASIPVLGSRTAGETRRLKEIKGMVPSLVALPEGCKFCDRCTHVMDVCRHREPDLTDVSSGHRVRCWLHVEKPPS</sequence>
<proteinExistence type="inferred from homology"/>
<dbReference type="InterPro" id="IPR003439">
    <property type="entry name" value="ABC_transporter-like_ATP-bd"/>
</dbReference>
<dbReference type="GO" id="GO:0015833">
    <property type="term" value="P:peptide transport"/>
    <property type="evidence" value="ECO:0007669"/>
    <property type="project" value="InterPro"/>
</dbReference>
<dbReference type="GO" id="GO:0016887">
    <property type="term" value="F:ATP hydrolysis activity"/>
    <property type="evidence" value="ECO:0007669"/>
    <property type="project" value="InterPro"/>
</dbReference>
<dbReference type="PANTHER" id="PTHR43297">
    <property type="entry name" value="OLIGOPEPTIDE TRANSPORT ATP-BINDING PROTEIN APPD"/>
    <property type="match status" value="1"/>
</dbReference>
<evidence type="ECO:0000256" key="4">
    <source>
        <dbReference type="ARBA" id="ARBA00022475"/>
    </source>
</evidence>
<dbReference type="SUPFAM" id="SSF52540">
    <property type="entry name" value="P-loop containing nucleoside triphosphate hydrolases"/>
    <property type="match status" value="1"/>
</dbReference>
<dbReference type="CDD" id="cd03257">
    <property type="entry name" value="ABC_NikE_OppD_transporters"/>
    <property type="match status" value="1"/>
</dbReference>
<dbReference type="PROSITE" id="PS50893">
    <property type="entry name" value="ABC_TRANSPORTER_2"/>
    <property type="match status" value="1"/>
</dbReference>
<comment type="subcellular location">
    <subcellularLocation>
        <location evidence="1">Cell inner membrane</location>
        <topology evidence="1">Peripheral membrane protein</topology>
    </subcellularLocation>
</comment>
<dbReference type="Pfam" id="PF08352">
    <property type="entry name" value="oligo_HPY"/>
    <property type="match status" value="1"/>
</dbReference>
<dbReference type="InterPro" id="IPR003593">
    <property type="entry name" value="AAA+_ATPase"/>
</dbReference>
<dbReference type="OrthoDB" id="9809450at2"/>
<evidence type="ECO:0000256" key="2">
    <source>
        <dbReference type="ARBA" id="ARBA00005417"/>
    </source>
</evidence>
<keyword evidence="3" id="KW-0813">Transport</keyword>
<evidence type="ECO:0000256" key="6">
    <source>
        <dbReference type="ARBA" id="ARBA00022840"/>
    </source>
</evidence>
<dbReference type="Proteomes" id="UP000427906">
    <property type="component" value="Chromosome"/>
</dbReference>
<dbReference type="FunFam" id="3.40.50.300:FF:000016">
    <property type="entry name" value="Oligopeptide ABC transporter ATP-binding component"/>
    <property type="match status" value="1"/>
</dbReference>
<dbReference type="RefSeq" id="WP_155316820.1">
    <property type="nucleotide sequence ID" value="NZ_AP021874.1"/>
</dbReference>
<dbReference type="KEGG" id="dalk:DSCA_26210"/>
<dbReference type="PANTHER" id="PTHR43297:SF2">
    <property type="entry name" value="DIPEPTIDE TRANSPORT ATP-BINDING PROTEIN DPPD"/>
    <property type="match status" value="1"/>
</dbReference>
<name>A0A5K7YP50_9BACT</name>
<dbReference type="InterPro" id="IPR013563">
    <property type="entry name" value="Oligopep_ABC_C"/>
</dbReference>
<keyword evidence="6 9" id="KW-0067">ATP-binding</keyword>
<evidence type="ECO:0000256" key="1">
    <source>
        <dbReference type="ARBA" id="ARBA00004417"/>
    </source>
</evidence>
<protein>
    <submittedName>
        <fullName evidence="9">ABC transporter ATP-binding protein</fullName>
    </submittedName>
</protein>
<keyword evidence="10" id="KW-1185">Reference proteome</keyword>
<comment type="similarity">
    <text evidence="2">Belongs to the ABC transporter superfamily.</text>
</comment>
<dbReference type="InterPro" id="IPR027417">
    <property type="entry name" value="P-loop_NTPase"/>
</dbReference>
<dbReference type="EMBL" id="AP021874">
    <property type="protein sequence ID" value="BBO68691.1"/>
    <property type="molecule type" value="Genomic_DNA"/>
</dbReference>
<dbReference type="NCBIfam" id="TIGR01727">
    <property type="entry name" value="oligo_HPY"/>
    <property type="match status" value="1"/>
</dbReference>
<keyword evidence="4" id="KW-1003">Cell membrane</keyword>
<dbReference type="GO" id="GO:0005524">
    <property type="term" value="F:ATP binding"/>
    <property type="evidence" value="ECO:0007669"/>
    <property type="project" value="UniProtKB-KW"/>
</dbReference>